<evidence type="ECO:0000256" key="1">
    <source>
        <dbReference type="SAM" id="Phobius"/>
    </source>
</evidence>
<evidence type="ECO:0000313" key="2">
    <source>
        <dbReference type="EMBL" id="QPT39628.1"/>
    </source>
</evidence>
<dbReference type="AlphaFoldDB" id="A0A378XGV7"/>
<dbReference type="EMBL" id="UGSB01000001">
    <property type="protein sequence ID" value="SUA56989.1"/>
    <property type="molecule type" value="Genomic_DNA"/>
</dbReference>
<name>A0A378XGV7_9BURK</name>
<keyword evidence="1" id="KW-0472">Membrane</keyword>
<dbReference type="OrthoDB" id="9926083at2"/>
<feature type="transmembrane region" description="Helical" evidence="1">
    <location>
        <begin position="29"/>
        <end position="54"/>
    </location>
</feature>
<protein>
    <submittedName>
        <fullName evidence="3">Uncharacterized protein</fullName>
    </submittedName>
</protein>
<accession>A0A378XGV7</accession>
<dbReference type="Proteomes" id="UP000254603">
    <property type="component" value="Unassembled WGS sequence"/>
</dbReference>
<sequence>MYSPVLNRVWRQTIWIKPSSYEVFYKSGLIWVTCVLMVGFTFACLLTAIAFAFLKNRTAQPTCGLAMSPEGDCQYYPSTDAPAINCTLLSVRHALFWCHLVVQSSEGKSYQLVVWLNSLNAQQRRRFNALCHNWSQEILA</sequence>
<dbReference type="RefSeq" id="WP_018573939.1">
    <property type="nucleotide sequence ID" value="NZ_CP065725.1"/>
</dbReference>
<evidence type="ECO:0000313" key="3">
    <source>
        <dbReference type="EMBL" id="SUA56989.1"/>
    </source>
</evidence>
<dbReference type="Proteomes" id="UP000594903">
    <property type="component" value="Chromosome"/>
</dbReference>
<evidence type="ECO:0000313" key="5">
    <source>
        <dbReference type="Proteomes" id="UP000594903"/>
    </source>
</evidence>
<evidence type="ECO:0000313" key="4">
    <source>
        <dbReference type="Proteomes" id="UP000254603"/>
    </source>
</evidence>
<dbReference type="EMBL" id="CP065725">
    <property type="protein sequence ID" value="QPT39628.1"/>
    <property type="molecule type" value="Genomic_DNA"/>
</dbReference>
<organism evidence="3 4">
    <name type="scientific">Oligella ureolytica</name>
    <dbReference type="NCBI Taxonomy" id="90244"/>
    <lineage>
        <taxon>Bacteria</taxon>
        <taxon>Pseudomonadati</taxon>
        <taxon>Pseudomonadota</taxon>
        <taxon>Betaproteobacteria</taxon>
        <taxon>Burkholderiales</taxon>
        <taxon>Alcaligenaceae</taxon>
        <taxon>Oligella</taxon>
    </lineage>
</organism>
<reference evidence="3 4" key="1">
    <citation type="submission" date="2018-06" db="EMBL/GenBank/DDBJ databases">
        <authorList>
            <consortium name="Pathogen Informatics"/>
            <person name="Doyle S."/>
        </authorList>
    </citation>
    <scope>NUCLEOTIDE SEQUENCE [LARGE SCALE GENOMIC DNA]</scope>
    <source>
        <strain evidence="3 4">NCTC11997</strain>
    </source>
</reference>
<keyword evidence="1" id="KW-0812">Transmembrane</keyword>
<reference evidence="2 5" key="2">
    <citation type="submission" date="2020-12" db="EMBL/GenBank/DDBJ databases">
        <title>FDA dAtabase for Regulatory Grade micrObial Sequences (FDA-ARGOS): Supporting development and validation of Infectious Disease Dx tests.</title>
        <authorList>
            <person name="Sproer C."/>
            <person name="Gronow S."/>
            <person name="Severitt S."/>
            <person name="Schroder I."/>
            <person name="Tallon L."/>
            <person name="Sadzewicz L."/>
            <person name="Zhao X."/>
            <person name="Boylan J."/>
            <person name="Ott S."/>
            <person name="Bowen H."/>
            <person name="Vavikolanu K."/>
            <person name="Mehta A."/>
            <person name="Aluvathingal J."/>
            <person name="Nadendla S."/>
            <person name="Lowell S."/>
            <person name="Myers T."/>
            <person name="Yan Y."/>
            <person name="Sichtig H."/>
        </authorList>
    </citation>
    <scope>NUCLEOTIDE SEQUENCE [LARGE SCALE GENOMIC DNA]</scope>
    <source>
        <strain evidence="2 5">FDAARGOS_872</strain>
    </source>
</reference>
<dbReference type="STRING" id="1122619.GCA_000373745_00760"/>
<gene>
    <name evidence="2" type="ORF">I6G29_10870</name>
    <name evidence="3" type="ORF">NCTC11997_02239</name>
</gene>
<proteinExistence type="predicted"/>
<keyword evidence="5" id="KW-1185">Reference proteome</keyword>
<keyword evidence="1" id="KW-1133">Transmembrane helix</keyword>